<reference evidence="2 3" key="1">
    <citation type="submission" date="2013-09" db="EMBL/GenBank/DDBJ databases">
        <title>Corchorus capsularis genome sequencing.</title>
        <authorList>
            <person name="Alam M."/>
            <person name="Haque M.S."/>
            <person name="Islam M.S."/>
            <person name="Emdad E.M."/>
            <person name="Islam M.M."/>
            <person name="Ahmed B."/>
            <person name="Halim A."/>
            <person name="Hossen Q.M.M."/>
            <person name="Hossain M.Z."/>
            <person name="Ahmed R."/>
            <person name="Khan M.M."/>
            <person name="Islam R."/>
            <person name="Rashid M.M."/>
            <person name="Khan S.A."/>
            <person name="Rahman M.S."/>
            <person name="Alam M."/>
        </authorList>
    </citation>
    <scope>NUCLEOTIDE SEQUENCE [LARGE SCALE GENOMIC DNA]</scope>
    <source>
        <strain evidence="3">cv. CVL-1</strain>
        <tissue evidence="2">Whole seedling</tissue>
    </source>
</reference>
<accession>A0A1R3G5F2</accession>
<gene>
    <name evidence="2" type="ORF">CCACVL1_28737</name>
</gene>
<dbReference type="CDD" id="cd06222">
    <property type="entry name" value="RNase_H_like"/>
    <property type="match status" value="1"/>
</dbReference>
<dbReference type="GO" id="GO:0004523">
    <property type="term" value="F:RNA-DNA hybrid ribonuclease activity"/>
    <property type="evidence" value="ECO:0007669"/>
    <property type="project" value="InterPro"/>
</dbReference>
<protein>
    <recommendedName>
        <fullName evidence="1">RNase H type-1 domain-containing protein</fullName>
    </recommendedName>
</protein>
<dbReference type="EMBL" id="AWWV01015217">
    <property type="protein sequence ID" value="OMO53301.1"/>
    <property type="molecule type" value="Genomic_DNA"/>
</dbReference>
<dbReference type="InterPro" id="IPR012337">
    <property type="entry name" value="RNaseH-like_sf"/>
</dbReference>
<evidence type="ECO:0000313" key="3">
    <source>
        <dbReference type="Proteomes" id="UP000188268"/>
    </source>
</evidence>
<keyword evidence="3" id="KW-1185">Reference proteome</keyword>
<dbReference type="Gene3D" id="3.30.420.10">
    <property type="entry name" value="Ribonuclease H-like superfamily/Ribonuclease H"/>
    <property type="match status" value="1"/>
</dbReference>
<dbReference type="InterPro" id="IPR036397">
    <property type="entry name" value="RNaseH_sf"/>
</dbReference>
<dbReference type="InterPro" id="IPR002156">
    <property type="entry name" value="RNaseH_domain"/>
</dbReference>
<dbReference type="InterPro" id="IPR053151">
    <property type="entry name" value="RNase_H-like"/>
</dbReference>
<evidence type="ECO:0000259" key="1">
    <source>
        <dbReference type="Pfam" id="PF13456"/>
    </source>
</evidence>
<proteinExistence type="predicted"/>
<comment type="caution">
    <text evidence="2">The sequence shown here is derived from an EMBL/GenBank/DDBJ whole genome shotgun (WGS) entry which is preliminary data.</text>
</comment>
<sequence length="308" mass="35051">MRRFLWSAKRERKMHLISWDQVCKPKDKGGLGILDLHIQNRALLNKWLWRFGNEKEGVWRKIIVERNGYREENLVLDVSNNRHASALWKHITKPFSPHNADYHVWTANSGFVLGNGASISFWHTEWILGHTLRVSFPRIFALAVNKLVMVGFRPTKSRDPCLAGHAWKSDGERIAGQQSGSSGMVGIGGVLRDSLGAVLLKFSKNIGQAEATKAEVLAIWEALLIFYASEWRNNYGLRIESDCVIAVKWVNASISCPWQLRRFISQIGNITRGASNWKLSHIFRESNSMADELAKVGINRESDLIELY</sequence>
<dbReference type="PANTHER" id="PTHR47723:SF22">
    <property type="entry name" value="RNASE H TYPE-1 DOMAIN-CONTAINING PROTEIN"/>
    <property type="match status" value="1"/>
</dbReference>
<organism evidence="2 3">
    <name type="scientific">Corchorus capsularis</name>
    <name type="common">Jute</name>
    <dbReference type="NCBI Taxonomy" id="210143"/>
    <lineage>
        <taxon>Eukaryota</taxon>
        <taxon>Viridiplantae</taxon>
        <taxon>Streptophyta</taxon>
        <taxon>Embryophyta</taxon>
        <taxon>Tracheophyta</taxon>
        <taxon>Spermatophyta</taxon>
        <taxon>Magnoliopsida</taxon>
        <taxon>eudicotyledons</taxon>
        <taxon>Gunneridae</taxon>
        <taxon>Pentapetalae</taxon>
        <taxon>rosids</taxon>
        <taxon>malvids</taxon>
        <taxon>Malvales</taxon>
        <taxon>Malvaceae</taxon>
        <taxon>Grewioideae</taxon>
        <taxon>Apeibeae</taxon>
        <taxon>Corchorus</taxon>
    </lineage>
</organism>
<dbReference type="Pfam" id="PF13456">
    <property type="entry name" value="RVT_3"/>
    <property type="match status" value="1"/>
</dbReference>
<dbReference type="Proteomes" id="UP000188268">
    <property type="component" value="Unassembled WGS sequence"/>
</dbReference>
<dbReference type="Gramene" id="OMO53301">
    <property type="protein sequence ID" value="OMO53301"/>
    <property type="gene ID" value="CCACVL1_28737"/>
</dbReference>
<dbReference type="OrthoDB" id="957938at2759"/>
<dbReference type="SUPFAM" id="SSF53098">
    <property type="entry name" value="Ribonuclease H-like"/>
    <property type="match status" value="1"/>
</dbReference>
<evidence type="ECO:0000313" key="2">
    <source>
        <dbReference type="EMBL" id="OMO53301.1"/>
    </source>
</evidence>
<dbReference type="STRING" id="210143.A0A1R3G5F2"/>
<dbReference type="AlphaFoldDB" id="A0A1R3G5F2"/>
<dbReference type="OMA" id="WHTEWIL"/>
<name>A0A1R3G5F2_COCAP</name>
<dbReference type="GO" id="GO:0003676">
    <property type="term" value="F:nucleic acid binding"/>
    <property type="evidence" value="ECO:0007669"/>
    <property type="project" value="InterPro"/>
</dbReference>
<feature type="domain" description="RNase H type-1" evidence="1">
    <location>
        <begin position="179"/>
        <end position="295"/>
    </location>
</feature>
<dbReference type="InterPro" id="IPR044730">
    <property type="entry name" value="RNase_H-like_dom_plant"/>
</dbReference>
<dbReference type="PANTHER" id="PTHR47723">
    <property type="entry name" value="OS05G0353850 PROTEIN"/>
    <property type="match status" value="1"/>
</dbReference>